<dbReference type="AlphaFoldDB" id="A0A0P7C3E2"/>
<evidence type="ECO:0000313" key="2">
    <source>
        <dbReference type="EMBL" id="KPM48807.1"/>
    </source>
</evidence>
<feature type="transmembrane region" description="Helical" evidence="1">
    <location>
        <begin position="61"/>
        <end position="81"/>
    </location>
</feature>
<dbReference type="InterPro" id="IPR037185">
    <property type="entry name" value="EmrE-like"/>
</dbReference>
<dbReference type="Gene3D" id="1.10.3730.20">
    <property type="match status" value="1"/>
</dbReference>
<feature type="transmembrane region" description="Helical" evidence="1">
    <location>
        <begin position="216"/>
        <end position="239"/>
    </location>
</feature>
<accession>A0A0P7C3E2</accession>
<feature type="transmembrane region" description="Helical" evidence="1">
    <location>
        <begin position="181"/>
        <end position="204"/>
    </location>
</feature>
<keyword evidence="1" id="KW-0812">Transmembrane</keyword>
<feature type="transmembrane region" description="Helical" evidence="1">
    <location>
        <begin position="31"/>
        <end position="49"/>
    </location>
</feature>
<proteinExistence type="predicted"/>
<dbReference type="EMBL" id="LGTQ01000006">
    <property type="protein sequence ID" value="KPM48807.1"/>
    <property type="molecule type" value="Genomic_DNA"/>
</dbReference>
<evidence type="ECO:0008006" key="4">
    <source>
        <dbReference type="Google" id="ProtNLM"/>
    </source>
</evidence>
<name>A0A0P7C3E2_9BACT</name>
<feature type="transmembrane region" description="Helical" evidence="1">
    <location>
        <begin position="119"/>
        <end position="137"/>
    </location>
</feature>
<sequence length="297" mass="32727">MIYLILSIFLSVLLLINFRIFPRFEINTAQAISLNYIVCFALGFSLIPADQHFTFNLKADWAWYCLALGVGFIITFILSGLSTQKAGMTATSLANNLSLVIPVLASLILYNTHAKDFELLNYVGLALAFIAVGLATFKGKGQDLKKGSLWLPFAVFAMYGITNSAINYINLRFIPDPSLVIPVTLVMVLGAMVSGVLLVIYRYFKHQEKFELKNGIAAISLGIPNFLSFYFLILTLTYYGNSGAFVYPIYNMGVILVSALVGIFFFKESLSKVNIAGLLLGLVAILLISYQELGLSM</sequence>
<dbReference type="STRING" id="1605367.AFM12_09535"/>
<protein>
    <recommendedName>
        <fullName evidence="4">EamA domain-containing protein</fullName>
    </recommendedName>
</protein>
<feature type="transmembrane region" description="Helical" evidence="1">
    <location>
        <begin position="245"/>
        <end position="266"/>
    </location>
</feature>
<evidence type="ECO:0000256" key="1">
    <source>
        <dbReference type="SAM" id="Phobius"/>
    </source>
</evidence>
<dbReference type="RefSeq" id="WP_055147184.1">
    <property type="nucleotide sequence ID" value="NZ_JXSZ01000006.1"/>
</dbReference>
<dbReference type="SUPFAM" id="SSF103481">
    <property type="entry name" value="Multidrug resistance efflux transporter EmrE"/>
    <property type="match status" value="1"/>
</dbReference>
<dbReference type="OrthoDB" id="1524053at2"/>
<feature type="transmembrane region" description="Helical" evidence="1">
    <location>
        <begin position="273"/>
        <end position="291"/>
    </location>
</feature>
<gene>
    <name evidence="2" type="ORF">AFM12_09535</name>
</gene>
<reference evidence="2 3" key="1">
    <citation type="submission" date="2015-07" db="EMBL/GenBank/DDBJ databases">
        <title>The draft genome sequence of Leadbetterella sp. JN14-9.</title>
        <authorList>
            <person name="Liu Y."/>
            <person name="Du J."/>
            <person name="Shao Z."/>
        </authorList>
    </citation>
    <scope>NUCLEOTIDE SEQUENCE [LARGE SCALE GENOMIC DNA]</scope>
    <source>
        <strain evidence="2 3">JN14-9</strain>
    </source>
</reference>
<feature type="transmembrane region" description="Helical" evidence="1">
    <location>
        <begin position="6"/>
        <end position="24"/>
    </location>
</feature>
<comment type="caution">
    <text evidence="2">The sequence shown here is derived from an EMBL/GenBank/DDBJ whole genome shotgun (WGS) entry which is preliminary data.</text>
</comment>
<dbReference type="Proteomes" id="UP000050454">
    <property type="component" value="Unassembled WGS sequence"/>
</dbReference>
<feature type="transmembrane region" description="Helical" evidence="1">
    <location>
        <begin position="149"/>
        <end position="169"/>
    </location>
</feature>
<keyword evidence="1" id="KW-1133">Transmembrane helix</keyword>
<keyword evidence="1" id="KW-0472">Membrane</keyword>
<evidence type="ECO:0000313" key="3">
    <source>
        <dbReference type="Proteomes" id="UP000050454"/>
    </source>
</evidence>
<organism evidence="2 3">
    <name type="scientific">Jiulongibacter sediminis</name>
    <dbReference type="NCBI Taxonomy" id="1605367"/>
    <lineage>
        <taxon>Bacteria</taxon>
        <taxon>Pseudomonadati</taxon>
        <taxon>Bacteroidota</taxon>
        <taxon>Cytophagia</taxon>
        <taxon>Cytophagales</taxon>
        <taxon>Leadbetterellaceae</taxon>
        <taxon>Jiulongibacter</taxon>
    </lineage>
</organism>
<feature type="transmembrane region" description="Helical" evidence="1">
    <location>
        <begin position="93"/>
        <end position="113"/>
    </location>
</feature>
<keyword evidence="3" id="KW-1185">Reference proteome</keyword>